<proteinExistence type="predicted"/>
<dbReference type="RefSeq" id="WP_141163532.1">
    <property type="nucleotide sequence ID" value="NZ_VHQG01000002.1"/>
</dbReference>
<dbReference type="OrthoDB" id="5180791at2"/>
<reference evidence="3 4" key="1">
    <citation type="submission" date="2019-06" db="EMBL/GenBank/DDBJ databases">
        <authorList>
            <person name="Li F."/>
        </authorList>
    </citation>
    <scope>NUCLEOTIDE SEQUENCE [LARGE SCALE GENOMIC DNA]</scope>
    <source>
        <strain evidence="3 4">10F1D-1</strain>
    </source>
</reference>
<dbReference type="AlphaFoldDB" id="A0A506Y0W5"/>
<feature type="compositionally biased region" description="Low complexity" evidence="1">
    <location>
        <begin position="302"/>
        <end position="319"/>
    </location>
</feature>
<organism evidence="3 4">
    <name type="scientific">Schumannella soli</name>
    <dbReference type="NCBI Taxonomy" id="2590779"/>
    <lineage>
        <taxon>Bacteria</taxon>
        <taxon>Bacillati</taxon>
        <taxon>Actinomycetota</taxon>
        <taxon>Actinomycetes</taxon>
        <taxon>Micrococcales</taxon>
        <taxon>Microbacteriaceae</taxon>
        <taxon>Schumannella</taxon>
    </lineage>
</organism>
<dbReference type="NCBIfam" id="NF040712">
    <property type="entry name" value="SepH"/>
    <property type="match status" value="1"/>
</dbReference>
<dbReference type="Proteomes" id="UP000316252">
    <property type="component" value="Unassembled WGS sequence"/>
</dbReference>
<dbReference type="InterPro" id="IPR047682">
    <property type="entry name" value="SepH-like"/>
</dbReference>
<keyword evidence="4" id="KW-1185">Reference proteome</keyword>
<dbReference type="Pfam" id="PF11268">
    <property type="entry name" value="DUF3071"/>
    <property type="match status" value="1"/>
</dbReference>
<evidence type="ECO:0000313" key="3">
    <source>
        <dbReference type="EMBL" id="TPW76176.1"/>
    </source>
</evidence>
<gene>
    <name evidence="3" type="ORF">FJ657_10230</name>
</gene>
<comment type="caution">
    <text evidence="3">The sequence shown here is derived from an EMBL/GenBank/DDBJ whole genome shotgun (WGS) entry which is preliminary data.</text>
</comment>
<feature type="region of interest" description="Disordered" evidence="1">
    <location>
        <begin position="247"/>
        <end position="354"/>
    </location>
</feature>
<name>A0A506Y0W5_9MICO</name>
<evidence type="ECO:0000256" key="1">
    <source>
        <dbReference type="SAM" id="MobiDB-lite"/>
    </source>
</evidence>
<dbReference type="EMBL" id="VHQG01000002">
    <property type="protein sequence ID" value="TPW76176.1"/>
    <property type="molecule type" value="Genomic_DNA"/>
</dbReference>
<evidence type="ECO:0000259" key="2">
    <source>
        <dbReference type="Pfam" id="PF11268"/>
    </source>
</evidence>
<evidence type="ECO:0000313" key="4">
    <source>
        <dbReference type="Proteomes" id="UP000316252"/>
    </source>
</evidence>
<feature type="domain" description="DUF3071" evidence="2">
    <location>
        <begin position="1"/>
        <end position="161"/>
    </location>
</feature>
<sequence length="354" mass="38273">MQELKVTGVEDGALVVVDIHGTEYRVAVDDATAARLRRPRAVARGERKVAPREIQAHIRAGLSADDVAAITGADVDDVKRYEGPVLAEREYIVESALSVAVHTPQDADDERPSFGSVIRARLADAEAIDERWSSWKDPEQGWVVKVTFAANTVEHDARWGFDPRKRSLSPLNADAITLSQQEVETPAPLIPRLRAVPSEGAGESARFDSNAFRVEPGSAGPEVQQVGFGRESELNQTADLLEALRRRRGEREPLPMDEPEPEIDHPSLSTPPSIRLVEVPLDGLEGASSATPAVDDEHPDWDAAADAAAESDPAPAAAPQRVAETTGAARASRRSRAAMPSWDEIVFGARTDDD</sequence>
<accession>A0A506Y0W5</accession>
<dbReference type="InterPro" id="IPR021421">
    <property type="entry name" value="DUF3071"/>
</dbReference>
<protein>
    <submittedName>
        <fullName evidence="3">DUF3071 domain-containing protein</fullName>
    </submittedName>
</protein>